<dbReference type="PANTHER" id="PTHR13593">
    <property type="match status" value="1"/>
</dbReference>
<comment type="caution">
    <text evidence="1">The sequence shown here is derived from an EMBL/GenBank/DDBJ whole genome shotgun (WGS) entry which is preliminary data.</text>
</comment>
<dbReference type="RefSeq" id="WP_156546226.1">
    <property type="nucleotide sequence ID" value="NZ_JABAEJ010000001.1"/>
</dbReference>
<evidence type="ECO:0000313" key="2">
    <source>
        <dbReference type="Proteomes" id="UP000436692"/>
    </source>
</evidence>
<dbReference type="PANTHER" id="PTHR13593:SF113">
    <property type="entry name" value="SI:DKEY-266F7.9"/>
    <property type="match status" value="1"/>
</dbReference>
<dbReference type="AlphaFoldDB" id="A0AAE5ATV5"/>
<dbReference type="Proteomes" id="UP000436692">
    <property type="component" value="Unassembled WGS sequence"/>
</dbReference>
<evidence type="ECO:0008006" key="3">
    <source>
        <dbReference type="Google" id="ProtNLM"/>
    </source>
</evidence>
<name>A0AAE5ATV5_AGRVI</name>
<dbReference type="Gene3D" id="3.20.20.190">
    <property type="entry name" value="Phosphatidylinositol (PI) phosphodiesterase"/>
    <property type="match status" value="1"/>
</dbReference>
<reference evidence="1 2" key="1">
    <citation type="submission" date="2019-12" db="EMBL/GenBank/DDBJ databases">
        <title>Whole-genome sequencing of Allorhizobium vitis.</title>
        <authorList>
            <person name="Gan H.M."/>
            <person name="Szegedi E."/>
            <person name="Burr T."/>
            <person name="Savka M.A."/>
        </authorList>
    </citation>
    <scope>NUCLEOTIDE SEQUENCE [LARGE SCALE GENOMIC DNA]</scope>
    <source>
        <strain evidence="1 2">CG989</strain>
    </source>
</reference>
<evidence type="ECO:0000313" key="1">
    <source>
        <dbReference type="EMBL" id="MUZ56483.1"/>
    </source>
</evidence>
<gene>
    <name evidence="1" type="ORF">GOZ95_03290</name>
</gene>
<dbReference type="GO" id="GO:0008081">
    <property type="term" value="F:phosphoric diester hydrolase activity"/>
    <property type="evidence" value="ECO:0007669"/>
    <property type="project" value="InterPro"/>
</dbReference>
<sequence length="501" mass="55316">MSSLYFTCPAIRTITYTPGSFNTVNGVTNAVVPQIGNNNDVWSVTVGYDGIVDPADDHVVNLFKQNTGGSGHIIGDVSTVGTLPQTLKFAFQLTIQLAVGVENFDLDIWVGQGDTNGDDLWWIGSPSLAAQPLAAQPHAAQPHCFNHAYVPVVDATNQLVQVFNLGSLLVSHFEFVGQLVVVQDSPDQPNWLGELPDSLFLDQINLPGTHDSAAINSDIHTFYACHYATLTAQMLSGVRLFDIRISVREVNGAFTFMTCHGEIFSSCRFNEFQTLPSALDEFHTFLAQNPTEFLAISLKVDAWNTVSLAQQPAALNALAALLQQYPVLAQEAMPTLRETRGRMYLLNRINDDLRFGAPISWVDNTTGQLCEPINGRDFELYVQDQFKGLSTFGATEEKFRVWTAALPAINPQPIDNNRRRLLLNYASATYFGVTGIYIMQDVLNFLGDAALAPDNMRLGWSLFDYEETAYPLSTGGRANVVQLFIASNAHYWNYPRPFRAG</sequence>
<dbReference type="InterPro" id="IPR051057">
    <property type="entry name" value="PI-PLC_domain"/>
</dbReference>
<protein>
    <recommendedName>
        <fullName evidence="3">Phosphatidylinositol diacylglycerol-lyase</fullName>
    </recommendedName>
</protein>
<accession>A0AAE5ATV5</accession>
<dbReference type="SUPFAM" id="SSF51695">
    <property type="entry name" value="PLC-like phosphodiesterases"/>
    <property type="match status" value="1"/>
</dbReference>
<proteinExistence type="predicted"/>
<dbReference type="EMBL" id="WPHM01000001">
    <property type="protein sequence ID" value="MUZ56483.1"/>
    <property type="molecule type" value="Genomic_DNA"/>
</dbReference>
<dbReference type="GO" id="GO:0006629">
    <property type="term" value="P:lipid metabolic process"/>
    <property type="evidence" value="ECO:0007669"/>
    <property type="project" value="InterPro"/>
</dbReference>
<dbReference type="InterPro" id="IPR017946">
    <property type="entry name" value="PLC-like_Pdiesterase_TIM-brl"/>
</dbReference>
<organism evidence="1 2">
    <name type="scientific">Agrobacterium vitis</name>
    <name type="common">Rhizobium vitis</name>
    <dbReference type="NCBI Taxonomy" id="373"/>
    <lineage>
        <taxon>Bacteria</taxon>
        <taxon>Pseudomonadati</taxon>
        <taxon>Pseudomonadota</taxon>
        <taxon>Alphaproteobacteria</taxon>
        <taxon>Hyphomicrobiales</taxon>
        <taxon>Rhizobiaceae</taxon>
        <taxon>Rhizobium/Agrobacterium group</taxon>
        <taxon>Agrobacterium</taxon>
    </lineage>
</organism>